<evidence type="ECO:0000313" key="2">
    <source>
        <dbReference type="EMBL" id="VEH65493.1"/>
    </source>
</evidence>
<dbReference type="KEGG" id="rpne:NCTC8284_00638"/>
<sequence>MENFTDILNRLKTVLSVSMDKEVAEFLGLTKSAFAERKRRGVFPENALRLAELNHPELRLDIDYILTGESGNPSYDELDVINSLKNTDMSNKERFKTEIPSTPVDADTSVLLNFDEMRLLSYFRKSDMKGKQLLLDTGKMCQEYSLTMLKWTEYTEKDKLNYTK</sequence>
<organism evidence="2 3">
    <name type="scientific">Rodentibacter pneumotropicus</name>
    <dbReference type="NCBI Taxonomy" id="758"/>
    <lineage>
        <taxon>Bacteria</taxon>
        <taxon>Pseudomonadati</taxon>
        <taxon>Pseudomonadota</taxon>
        <taxon>Gammaproteobacteria</taxon>
        <taxon>Pasteurellales</taxon>
        <taxon>Pasteurellaceae</taxon>
        <taxon>Rodentibacter</taxon>
    </lineage>
</organism>
<dbReference type="EMBL" id="LR134405">
    <property type="protein sequence ID" value="VEH65493.1"/>
    <property type="molecule type" value="Genomic_DNA"/>
</dbReference>
<proteinExistence type="predicted"/>
<dbReference type="InterPro" id="IPR010744">
    <property type="entry name" value="Phage_CI_N"/>
</dbReference>
<feature type="domain" description="Bacteriophage CI repressor N-terminal" evidence="1">
    <location>
        <begin position="6"/>
        <end position="69"/>
    </location>
</feature>
<evidence type="ECO:0000313" key="3">
    <source>
        <dbReference type="Proteomes" id="UP000278733"/>
    </source>
</evidence>
<dbReference type="Proteomes" id="UP000278733">
    <property type="component" value="Chromosome"/>
</dbReference>
<protein>
    <recommendedName>
        <fullName evidence="1">Bacteriophage CI repressor N-terminal domain-containing protein</fullName>
    </recommendedName>
</protein>
<dbReference type="GO" id="GO:0045892">
    <property type="term" value="P:negative regulation of DNA-templated transcription"/>
    <property type="evidence" value="ECO:0007669"/>
    <property type="project" value="InterPro"/>
</dbReference>
<name>A0A3S4XRY5_9PAST</name>
<dbReference type="GO" id="GO:0003677">
    <property type="term" value="F:DNA binding"/>
    <property type="evidence" value="ECO:0007669"/>
    <property type="project" value="InterPro"/>
</dbReference>
<evidence type="ECO:0000259" key="1">
    <source>
        <dbReference type="Pfam" id="PF07022"/>
    </source>
</evidence>
<accession>A0A3S4XRY5</accession>
<reference evidence="2 3" key="1">
    <citation type="submission" date="2018-12" db="EMBL/GenBank/DDBJ databases">
        <authorList>
            <consortium name="Pathogen Informatics"/>
        </authorList>
    </citation>
    <scope>NUCLEOTIDE SEQUENCE [LARGE SCALE GENOMIC DNA]</scope>
    <source>
        <strain evidence="2 3">NCTC8284</strain>
    </source>
</reference>
<dbReference type="Gene3D" id="1.10.260.40">
    <property type="entry name" value="lambda repressor-like DNA-binding domains"/>
    <property type="match status" value="1"/>
</dbReference>
<dbReference type="InterPro" id="IPR010982">
    <property type="entry name" value="Lambda_DNA-bd_dom_sf"/>
</dbReference>
<gene>
    <name evidence="2" type="ORF">NCTC8284_00638</name>
</gene>
<dbReference type="AlphaFoldDB" id="A0A3S4XRY5"/>
<dbReference type="Pfam" id="PF07022">
    <property type="entry name" value="Phage_CI_repr"/>
    <property type="match status" value="1"/>
</dbReference>